<dbReference type="Pfam" id="PF13181">
    <property type="entry name" value="TPR_8"/>
    <property type="match status" value="1"/>
</dbReference>
<evidence type="ECO:0000313" key="10">
    <source>
        <dbReference type="EMBL" id="ALX48083.1"/>
    </source>
</evidence>
<organism evidence="10 11">
    <name type="scientific">Lentibacillus amyloliquefaciens</name>
    <dbReference type="NCBI Taxonomy" id="1472767"/>
    <lineage>
        <taxon>Bacteria</taxon>
        <taxon>Bacillati</taxon>
        <taxon>Bacillota</taxon>
        <taxon>Bacilli</taxon>
        <taxon>Bacillales</taxon>
        <taxon>Bacillaceae</taxon>
        <taxon>Lentibacillus</taxon>
    </lineage>
</organism>
<evidence type="ECO:0000256" key="3">
    <source>
        <dbReference type="ARBA" id="ARBA00022692"/>
    </source>
</evidence>
<feature type="transmembrane region" description="Helical" evidence="8">
    <location>
        <begin position="268"/>
        <end position="286"/>
    </location>
</feature>
<dbReference type="PANTHER" id="PTHR43731">
    <property type="entry name" value="RHOMBOID PROTEASE"/>
    <property type="match status" value="1"/>
</dbReference>
<feature type="transmembrane region" description="Helical" evidence="8">
    <location>
        <begin position="292"/>
        <end position="311"/>
    </location>
</feature>
<dbReference type="InterPro" id="IPR022764">
    <property type="entry name" value="Peptidase_S54_rhomboid_dom"/>
</dbReference>
<dbReference type="InterPro" id="IPR050925">
    <property type="entry name" value="Rhomboid_protease_S54"/>
</dbReference>
<feature type="transmembrane region" description="Helical" evidence="8">
    <location>
        <begin position="320"/>
        <end position="338"/>
    </location>
</feature>
<dbReference type="InterPro" id="IPR019734">
    <property type="entry name" value="TPR_rpt"/>
</dbReference>
<protein>
    <submittedName>
        <fullName evidence="10">Rhomboid family intramembrane serine protease</fullName>
    </submittedName>
</protein>
<evidence type="ECO:0000259" key="9">
    <source>
        <dbReference type="Pfam" id="PF01694"/>
    </source>
</evidence>
<evidence type="ECO:0000256" key="6">
    <source>
        <dbReference type="ARBA" id="ARBA00023136"/>
    </source>
</evidence>
<reference evidence="10 11" key="1">
    <citation type="submission" date="2016-01" db="EMBL/GenBank/DDBJ databases">
        <title>Complete genome sequence of strain Lentibacillus amyloliquefaciens LAM0015T isolated from saline sediment.</title>
        <authorList>
            <person name="Wang J.-L."/>
            <person name="He M.-X."/>
        </authorList>
    </citation>
    <scope>NUCLEOTIDE SEQUENCE [LARGE SCALE GENOMIC DNA]</scope>
    <source>
        <strain evidence="10 11">LAM0015</strain>
    </source>
</reference>
<dbReference type="Gene3D" id="1.20.1540.10">
    <property type="entry name" value="Rhomboid-like"/>
    <property type="match status" value="1"/>
</dbReference>
<evidence type="ECO:0000256" key="5">
    <source>
        <dbReference type="ARBA" id="ARBA00022989"/>
    </source>
</evidence>
<dbReference type="Proteomes" id="UP000050331">
    <property type="component" value="Chromosome"/>
</dbReference>
<evidence type="ECO:0000256" key="4">
    <source>
        <dbReference type="ARBA" id="ARBA00022801"/>
    </source>
</evidence>
<feature type="domain" description="Peptidase S54 rhomboid" evidence="9">
    <location>
        <begin position="227"/>
        <end position="361"/>
    </location>
</feature>
<keyword evidence="5 8" id="KW-1133">Transmembrane helix</keyword>
<dbReference type="PROSITE" id="PS50005">
    <property type="entry name" value="TPR"/>
    <property type="match status" value="1"/>
</dbReference>
<dbReference type="PROSITE" id="PS50293">
    <property type="entry name" value="TPR_REGION"/>
    <property type="match status" value="1"/>
</dbReference>
<comment type="subcellular location">
    <subcellularLocation>
        <location evidence="1">Membrane</location>
        <topology evidence="1">Multi-pass membrane protein</topology>
    </subcellularLocation>
</comment>
<dbReference type="STRING" id="1472767.AOX59_05360"/>
<name>A0A0U4F5L1_9BACI</name>
<keyword evidence="7" id="KW-0802">TPR repeat</keyword>
<gene>
    <name evidence="10" type="ORF">AOX59_05360</name>
</gene>
<feature type="transmembrane region" description="Helical" evidence="8">
    <location>
        <begin position="184"/>
        <end position="202"/>
    </location>
</feature>
<dbReference type="GO" id="GO:0016020">
    <property type="term" value="C:membrane"/>
    <property type="evidence" value="ECO:0007669"/>
    <property type="project" value="UniProtKB-SubCell"/>
</dbReference>
<dbReference type="RefSeq" id="WP_068442904.1">
    <property type="nucleotide sequence ID" value="NZ_CP013862.1"/>
</dbReference>
<evidence type="ECO:0000256" key="1">
    <source>
        <dbReference type="ARBA" id="ARBA00004141"/>
    </source>
</evidence>
<comment type="similarity">
    <text evidence="2">Belongs to the peptidase S54 family.</text>
</comment>
<dbReference type="InterPro" id="IPR035952">
    <property type="entry name" value="Rhomboid-like_sf"/>
</dbReference>
<dbReference type="EMBL" id="CP013862">
    <property type="protein sequence ID" value="ALX48083.1"/>
    <property type="molecule type" value="Genomic_DNA"/>
</dbReference>
<evidence type="ECO:0000256" key="8">
    <source>
        <dbReference type="SAM" id="Phobius"/>
    </source>
</evidence>
<dbReference type="InterPro" id="IPR011990">
    <property type="entry name" value="TPR-like_helical_dom_sf"/>
</dbReference>
<feature type="repeat" description="TPR" evidence="7">
    <location>
        <begin position="470"/>
        <end position="503"/>
    </location>
</feature>
<evidence type="ECO:0000256" key="2">
    <source>
        <dbReference type="ARBA" id="ARBA00009045"/>
    </source>
</evidence>
<keyword evidence="3 8" id="KW-0812">Transmembrane</keyword>
<dbReference type="GO" id="GO:0006508">
    <property type="term" value="P:proteolysis"/>
    <property type="evidence" value="ECO:0007669"/>
    <property type="project" value="UniProtKB-KW"/>
</dbReference>
<evidence type="ECO:0000256" key="7">
    <source>
        <dbReference type="PROSITE-ProRule" id="PRU00339"/>
    </source>
</evidence>
<sequence>MYLDESYTLYNTAWHLIEQDKFELIHINENGELWLEKLDGKTSRVVRLFHGGFDWKNHMKKDIGQVFQKAKAMKRYFRSKHIELHNVYIDSHTPVDDWEMLKKKMQLNEKNPIQMNVYYISDKDKEEELARFMKAVGSTHTATEESLSEAEKEEEVNQIRKKLAGQLKQKEKEIQSVFSYGKPFMTYILLAVNILLFVLLEINGDSTSTATLIDFGAKYNPAIIENGEWWRIVSSMFLHIGIPHLLLNMLAVFYLGTAAERIYGSLRFTVIYFLAGIGGGLASFAFTTNVSAGASGALFGLFGALLFFGCIHKRIFFQTMGMNLLIIIGINIVFGLSVPQVDNGAHMGGLISGFIASAILHLPKKKNYLIQTGALIIYGLLMFALVLFGVNHNENSAAYQLMKTEQLVAAEQYEEVVTIATGGLQVSGESDSDVRSHLLFQRAYGQIRLNNSEEAIADLERSVELNDTLAEAHYNLAVLYNNNNEAEKAEGSIEKAYELNPENEDFRQLYEQITGKSPN</sequence>
<dbReference type="Pfam" id="PF01694">
    <property type="entry name" value="Rhomboid"/>
    <property type="match status" value="1"/>
</dbReference>
<keyword evidence="4" id="KW-0378">Hydrolase</keyword>
<dbReference type="GO" id="GO:0004252">
    <property type="term" value="F:serine-type endopeptidase activity"/>
    <property type="evidence" value="ECO:0007669"/>
    <property type="project" value="InterPro"/>
</dbReference>
<dbReference type="AlphaFoldDB" id="A0A0U4F5L1"/>
<dbReference type="PANTHER" id="PTHR43731:SF14">
    <property type="entry name" value="PRESENILIN-ASSOCIATED RHOMBOID-LIKE PROTEIN, MITOCHONDRIAL"/>
    <property type="match status" value="1"/>
</dbReference>
<dbReference type="KEGG" id="lao:AOX59_05360"/>
<evidence type="ECO:0000313" key="11">
    <source>
        <dbReference type="Proteomes" id="UP000050331"/>
    </source>
</evidence>
<dbReference type="Gene3D" id="1.25.40.10">
    <property type="entry name" value="Tetratricopeptide repeat domain"/>
    <property type="match status" value="1"/>
</dbReference>
<dbReference type="SUPFAM" id="SSF144091">
    <property type="entry name" value="Rhomboid-like"/>
    <property type="match status" value="1"/>
</dbReference>
<dbReference type="OrthoDB" id="9813074at2"/>
<proteinExistence type="inferred from homology"/>
<dbReference type="SUPFAM" id="SSF48452">
    <property type="entry name" value="TPR-like"/>
    <property type="match status" value="1"/>
</dbReference>
<keyword evidence="6 8" id="KW-0472">Membrane</keyword>
<feature type="transmembrane region" description="Helical" evidence="8">
    <location>
        <begin position="369"/>
        <end position="390"/>
    </location>
</feature>
<keyword evidence="11" id="KW-1185">Reference proteome</keyword>
<accession>A0A0U4F5L1</accession>
<dbReference type="SMART" id="SM00028">
    <property type="entry name" value="TPR"/>
    <property type="match status" value="2"/>
</dbReference>
<keyword evidence="10" id="KW-0645">Protease</keyword>
<feature type="transmembrane region" description="Helical" evidence="8">
    <location>
        <begin position="236"/>
        <end position="256"/>
    </location>
</feature>